<dbReference type="InterPro" id="IPR004358">
    <property type="entry name" value="Sig_transdc_His_kin-like_C"/>
</dbReference>
<protein>
    <recommendedName>
        <fullName evidence="3">histidine kinase</fullName>
        <ecNumber evidence="3">2.7.13.3</ecNumber>
    </recommendedName>
</protein>
<dbReference type="SUPFAM" id="SSF47384">
    <property type="entry name" value="Homodimeric domain of signal transducing histidine kinase"/>
    <property type="match status" value="1"/>
</dbReference>
<organism evidence="15 16">
    <name type="scientific">Thomasclavelia spiroformis</name>
    <dbReference type="NCBI Taxonomy" id="29348"/>
    <lineage>
        <taxon>Bacteria</taxon>
        <taxon>Bacillati</taxon>
        <taxon>Bacillota</taxon>
        <taxon>Erysipelotrichia</taxon>
        <taxon>Erysipelotrichales</taxon>
        <taxon>Coprobacillaceae</taxon>
        <taxon>Thomasclavelia</taxon>
    </lineage>
</organism>
<feature type="transmembrane region" description="Helical" evidence="13">
    <location>
        <begin position="402"/>
        <end position="419"/>
    </location>
</feature>
<keyword evidence="8" id="KW-0418">Kinase</keyword>
<dbReference type="SUPFAM" id="SSF52402">
    <property type="entry name" value="Adenine nucleotide alpha hydrolases-like"/>
    <property type="match status" value="1"/>
</dbReference>
<dbReference type="Gene3D" id="1.10.287.130">
    <property type="match status" value="1"/>
</dbReference>
<dbReference type="CDD" id="cd01987">
    <property type="entry name" value="USP_KdpD-like"/>
    <property type="match status" value="1"/>
</dbReference>
<dbReference type="Proteomes" id="UP000196258">
    <property type="component" value="Unassembled WGS sequence"/>
</dbReference>
<dbReference type="InterPro" id="IPR036097">
    <property type="entry name" value="HisK_dim/P_sf"/>
</dbReference>
<evidence type="ECO:0000256" key="8">
    <source>
        <dbReference type="ARBA" id="ARBA00022777"/>
    </source>
</evidence>
<evidence type="ECO:0000256" key="11">
    <source>
        <dbReference type="ARBA" id="ARBA00023012"/>
    </source>
</evidence>
<keyword evidence="4" id="KW-0597">Phosphoprotein</keyword>
<dbReference type="Pfam" id="PF00512">
    <property type="entry name" value="HisKA"/>
    <property type="match status" value="1"/>
</dbReference>
<comment type="caution">
    <text evidence="15">The sequence shown here is derived from an EMBL/GenBank/DDBJ whole genome shotgun (WGS) entry which is preliminary data.</text>
</comment>
<dbReference type="PROSITE" id="PS50109">
    <property type="entry name" value="HIS_KIN"/>
    <property type="match status" value="1"/>
</dbReference>
<dbReference type="SMART" id="SM00387">
    <property type="entry name" value="HATPase_c"/>
    <property type="match status" value="1"/>
</dbReference>
<feature type="transmembrane region" description="Helical" evidence="13">
    <location>
        <begin position="377"/>
        <end position="396"/>
    </location>
</feature>
<dbReference type="PANTHER" id="PTHR45569:SF1">
    <property type="entry name" value="SENSOR PROTEIN KDPD"/>
    <property type="match status" value="1"/>
</dbReference>
<dbReference type="GO" id="GO:0005524">
    <property type="term" value="F:ATP binding"/>
    <property type="evidence" value="ECO:0007669"/>
    <property type="project" value="UniProtKB-KW"/>
</dbReference>
<dbReference type="PRINTS" id="PR00344">
    <property type="entry name" value="BCTRLSENSOR"/>
</dbReference>
<evidence type="ECO:0000313" key="16">
    <source>
        <dbReference type="Proteomes" id="UP000196258"/>
    </source>
</evidence>
<dbReference type="InterPro" id="IPR025201">
    <property type="entry name" value="KdpD_TM"/>
</dbReference>
<dbReference type="GO" id="GO:0005886">
    <property type="term" value="C:plasma membrane"/>
    <property type="evidence" value="ECO:0007669"/>
    <property type="project" value="TreeGrafter"/>
</dbReference>
<dbReference type="SMART" id="SM00388">
    <property type="entry name" value="HisKA"/>
    <property type="match status" value="1"/>
</dbReference>
<dbReference type="InterPro" id="IPR014729">
    <property type="entry name" value="Rossmann-like_a/b/a_fold"/>
</dbReference>
<evidence type="ECO:0000256" key="10">
    <source>
        <dbReference type="ARBA" id="ARBA00022989"/>
    </source>
</evidence>
<keyword evidence="5" id="KW-0808">Transferase</keyword>
<evidence type="ECO:0000256" key="3">
    <source>
        <dbReference type="ARBA" id="ARBA00012438"/>
    </source>
</evidence>
<dbReference type="Gene3D" id="1.20.120.620">
    <property type="entry name" value="Backbone structure of the membrane domain of e. Coli histidine kinase receptor kdpd"/>
    <property type="match status" value="1"/>
</dbReference>
<sequence length="827" mass="95055">MLDKKKGKLTIFFGYDNTLLSTMIFQGIKKNDEGYKVYIGCLDTKNNPSVLKYVYKLQSQINVCVDLNQIYEKKPDIVIIENLNLNINQQFKRCEEIRELLNEGYDVYTSLNISFFENDKKQNTILNDLFFSADYVFFADESKAINSLELRQKALYKYFQWLNRQDISLSKNEESRNEHILVCMSSSPSSQKIIRCAAKMATNYHCKLTALYVATMNKEDLKEQDQIQLQKNIDLAENLGAKVEIIYADDIVFQITEFARVSNVSKIVIGRNIKKSRFSFRKPEVSEQLLSQFLDYKMYVIPIYERYNVQFKKEKLELNKKDILVSLSILFLCTILGYLFFGLGFNDSNIIMIYILGVFLIAIITTNRVYSIISSLISVLIFNFFFTFPTLSFSAYDPSYPMTFLIMFIVAFMTSNLATRIQQNAKSSSNVAQRTKILLDTNQILQKEVTKEGIVQKGCEQLHKLLNRNIIFYLVDDNELREPFILNNHNQKQFNDYSISNELGVVKWVVTHNKHAGASTRNLSAVKYLYLAVRVDSKVYGVVGIYLDKDRLDSFENNMLLAILGEMGFALKNEEIIREKNKTALKAKNEQLRVDLLRSISHDLRTPLTSISGNAGILLTNDEILTKEKKQSLYTDIYDDSLWLINLVENLLSVTRIENGTMKLNISPQIIEDVIYEALDHVNRKKIEHRIDVEIDDEFLMGDMDVRLIVQVIINIVDNAIKYTPKGSNIMIRSYKKEGMIYIEISDDGPGIPNDKKEKIFEKFYSANNQIVDSKRSLGLGLALCKSIINAHGGTISVSDHKPHGALFCFTLPETKIHLEASLLDNQ</sequence>
<dbReference type="InterPro" id="IPR038318">
    <property type="entry name" value="KdpD_sf"/>
</dbReference>
<comment type="subcellular location">
    <subcellularLocation>
        <location evidence="2">Membrane</location>
        <topology evidence="2">Multi-pass membrane protein</topology>
    </subcellularLocation>
</comment>
<keyword evidence="10 13" id="KW-1133">Transmembrane helix</keyword>
<keyword evidence="7" id="KW-0547">Nucleotide-binding</keyword>
<dbReference type="InterPro" id="IPR003594">
    <property type="entry name" value="HATPase_dom"/>
</dbReference>
<name>A0A1Y4EIC4_9FIRM</name>
<dbReference type="GO" id="GO:0000155">
    <property type="term" value="F:phosphorelay sensor kinase activity"/>
    <property type="evidence" value="ECO:0007669"/>
    <property type="project" value="InterPro"/>
</dbReference>
<evidence type="ECO:0000256" key="5">
    <source>
        <dbReference type="ARBA" id="ARBA00022679"/>
    </source>
</evidence>
<feature type="domain" description="Histidine kinase" evidence="14">
    <location>
        <begin position="599"/>
        <end position="816"/>
    </location>
</feature>
<dbReference type="InterPro" id="IPR005467">
    <property type="entry name" value="His_kinase_dom"/>
</dbReference>
<dbReference type="InterPro" id="IPR003852">
    <property type="entry name" value="Sig_transdc_His_kinase_KdpD_N"/>
</dbReference>
<accession>A0A1Y4EIC4</accession>
<reference evidence="16" key="1">
    <citation type="submission" date="2017-04" db="EMBL/GenBank/DDBJ databases">
        <title>Function of individual gut microbiota members based on whole genome sequencing of pure cultures obtained from chicken caecum.</title>
        <authorList>
            <person name="Medvecky M."/>
            <person name="Cejkova D."/>
            <person name="Polansky O."/>
            <person name="Karasova D."/>
            <person name="Kubasova T."/>
            <person name="Cizek A."/>
            <person name="Rychlik I."/>
        </authorList>
    </citation>
    <scope>NUCLEOTIDE SEQUENCE [LARGE SCALE GENOMIC DNA]</scope>
    <source>
        <strain evidence="16">An149</strain>
    </source>
</reference>
<evidence type="ECO:0000256" key="12">
    <source>
        <dbReference type="ARBA" id="ARBA00023136"/>
    </source>
</evidence>
<dbReference type="InterPro" id="IPR036890">
    <property type="entry name" value="HATPase_C_sf"/>
</dbReference>
<evidence type="ECO:0000256" key="7">
    <source>
        <dbReference type="ARBA" id="ARBA00022741"/>
    </source>
</evidence>
<keyword evidence="12 13" id="KW-0472">Membrane</keyword>
<dbReference type="AlphaFoldDB" id="A0A1Y4EIC4"/>
<dbReference type="InterPro" id="IPR029016">
    <property type="entry name" value="GAF-like_dom_sf"/>
</dbReference>
<dbReference type="Pfam" id="PF02518">
    <property type="entry name" value="HATPase_c"/>
    <property type="match status" value="1"/>
</dbReference>
<dbReference type="RefSeq" id="WP_087257095.1">
    <property type="nucleotide sequence ID" value="NZ_CAJFOD010000072.1"/>
</dbReference>
<dbReference type="Pfam" id="PF02702">
    <property type="entry name" value="KdpD"/>
    <property type="match status" value="1"/>
</dbReference>
<feature type="transmembrane region" description="Helical" evidence="13">
    <location>
        <begin position="323"/>
        <end position="345"/>
    </location>
</feature>
<evidence type="ECO:0000256" key="2">
    <source>
        <dbReference type="ARBA" id="ARBA00004141"/>
    </source>
</evidence>
<comment type="catalytic activity">
    <reaction evidence="1">
        <text>ATP + protein L-histidine = ADP + protein N-phospho-L-histidine.</text>
        <dbReference type="EC" id="2.7.13.3"/>
    </reaction>
</comment>
<evidence type="ECO:0000256" key="1">
    <source>
        <dbReference type="ARBA" id="ARBA00000085"/>
    </source>
</evidence>
<evidence type="ECO:0000256" key="9">
    <source>
        <dbReference type="ARBA" id="ARBA00022840"/>
    </source>
</evidence>
<evidence type="ECO:0000256" key="4">
    <source>
        <dbReference type="ARBA" id="ARBA00022553"/>
    </source>
</evidence>
<dbReference type="PANTHER" id="PTHR45569">
    <property type="entry name" value="SENSOR PROTEIN KDPD"/>
    <property type="match status" value="1"/>
</dbReference>
<dbReference type="Gene3D" id="3.40.50.620">
    <property type="entry name" value="HUPs"/>
    <property type="match status" value="1"/>
</dbReference>
<feature type="transmembrane region" description="Helical" evidence="13">
    <location>
        <begin position="351"/>
        <end position="370"/>
    </location>
</feature>
<dbReference type="EMBL" id="NFLB01000010">
    <property type="protein sequence ID" value="OUQ04602.1"/>
    <property type="molecule type" value="Genomic_DNA"/>
</dbReference>
<keyword evidence="9" id="KW-0067">ATP-binding</keyword>
<dbReference type="EC" id="2.7.13.3" evidence="3"/>
<dbReference type="InterPro" id="IPR003661">
    <property type="entry name" value="HisK_dim/P_dom"/>
</dbReference>
<evidence type="ECO:0000259" key="14">
    <source>
        <dbReference type="PROSITE" id="PS50109"/>
    </source>
</evidence>
<dbReference type="InterPro" id="IPR027417">
    <property type="entry name" value="P-loop_NTPase"/>
</dbReference>
<dbReference type="Gene3D" id="3.30.450.40">
    <property type="match status" value="1"/>
</dbReference>
<dbReference type="Gene3D" id="3.40.50.300">
    <property type="entry name" value="P-loop containing nucleotide triphosphate hydrolases"/>
    <property type="match status" value="1"/>
</dbReference>
<proteinExistence type="predicted"/>
<dbReference type="Gene3D" id="3.30.565.10">
    <property type="entry name" value="Histidine kinase-like ATPase, C-terminal domain"/>
    <property type="match status" value="1"/>
</dbReference>
<dbReference type="SUPFAM" id="SSF55874">
    <property type="entry name" value="ATPase domain of HSP90 chaperone/DNA topoisomerase II/histidine kinase"/>
    <property type="match status" value="1"/>
</dbReference>
<keyword evidence="11" id="KW-0902">Two-component regulatory system</keyword>
<dbReference type="CDD" id="cd00075">
    <property type="entry name" value="HATPase"/>
    <property type="match status" value="1"/>
</dbReference>
<evidence type="ECO:0000256" key="6">
    <source>
        <dbReference type="ARBA" id="ARBA00022692"/>
    </source>
</evidence>
<dbReference type="Pfam" id="PF13493">
    <property type="entry name" value="DUF4118"/>
    <property type="match status" value="1"/>
</dbReference>
<dbReference type="InterPro" id="IPR052023">
    <property type="entry name" value="Histidine_kinase_KdpD"/>
</dbReference>
<dbReference type="FunFam" id="3.30.565.10:FF:000006">
    <property type="entry name" value="Sensor histidine kinase WalK"/>
    <property type="match status" value="1"/>
</dbReference>
<gene>
    <name evidence="15" type="ORF">B5E91_09430</name>
</gene>
<dbReference type="CDD" id="cd00082">
    <property type="entry name" value="HisKA"/>
    <property type="match status" value="1"/>
</dbReference>
<keyword evidence="6 13" id="KW-0812">Transmembrane</keyword>
<evidence type="ECO:0000313" key="15">
    <source>
        <dbReference type="EMBL" id="OUQ04602.1"/>
    </source>
</evidence>
<evidence type="ECO:0000256" key="13">
    <source>
        <dbReference type="SAM" id="Phobius"/>
    </source>
</evidence>